<comment type="caution">
    <text evidence="2">The sequence shown here is derived from an EMBL/GenBank/DDBJ whole genome shotgun (WGS) entry which is preliminary data.</text>
</comment>
<evidence type="ECO:0000256" key="1">
    <source>
        <dbReference type="SAM" id="MobiDB-lite"/>
    </source>
</evidence>
<proteinExistence type="predicted"/>
<dbReference type="InParanoid" id="K1W9V7"/>
<dbReference type="Proteomes" id="UP000006757">
    <property type="component" value="Unassembled WGS sequence"/>
</dbReference>
<evidence type="ECO:0000313" key="3">
    <source>
        <dbReference type="Proteomes" id="UP000006757"/>
    </source>
</evidence>
<feature type="compositionally biased region" description="Polar residues" evidence="1">
    <location>
        <begin position="18"/>
        <end position="34"/>
    </location>
</feature>
<accession>K1W9V7</accession>
<protein>
    <submittedName>
        <fullName evidence="2">Uncharacterized protein</fullName>
    </submittedName>
</protein>
<feature type="compositionally biased region" description="Low complexity" evidence="1">
    <location>
        <begin position="86"/>
        <end position="95"/>
    </location>
</feature>
<organism evidence="2 3">
    <name type="scientific">Trichosporon asahii var. asahii (strain CBS 8904)</name>
    <name type="common">Yeast</name>
    <dbReference type="NCBI Taxonomy" id="1220162"/>
    <lineage>
        <taxon>Eukaryota</taxon>
        <taxon>Fungi</taxon>
        <taxon>Dikarya</taxon>
        <taxon>Basidiomycota</taxon>
        <taxon>Agaricomycotina</taxon>
        <taxon>Tremellomycetes</taxon>
        <taxon>Trichosporonales</taxon>
        <taxon>Trichosporonaceae</taxon>
        <taxon>Trichosporon</taxon>
    </lineage>
</organism>
<dbReference type="EMBL" id="AMBO01000089">
    <property type="protein sequence ID" value="EKD05558.1"/>
    <property type="molecule type" value="Genomic_DNA"/>
</dbReference>
<feature type="compositionally biased region" description="Low complexity" evidence="1">
    <location>
        <begin position="60"/>
        <end position="74"/>
    </location>
</feature>
<feature type="region of interest" description="Disordered" evidence="1">
    <location>
        <begin position="1"/>
        <end position="118"/>
    </location>
</feature>
<dbReference type="HOGENOM" id="CLU_2074787_0_0_1"/>
<keyword evidence="3" id="KW-1185">Reference proteome</keyword>
<reference evidence="2 3" key="1">
    <citation type="journal article" date="2012" name="Eukaryot. Cell">
        <title>Genome sequence of the Trichosporon asahii environmental strain CBS 8904.</title>
        <authorList>
            <person name="Yang R.Y."/>
            <person name="Li H.T."/>
            <person name="Zhu H."/>
            <person name="Zhou G.P."/>
            <person name="Wang M."/>
            <person name="Wang L."/>
        </authorList>
    </citation>
    <scope>NUCLEOTIDE SEQUENCE [LARGE SCALE GENOMIC DNA]</scope>
    <source>
        <strain evidence="2 3">CBS 8904</strain>
    </source>
</reference>
<evidence type="ECO:0000313" key="2">
    <source>
        <dbReference type="EMBL" id="EKD05558.1"/>
    </source>
</evidence>
<feature type="compositionally biased region" description="Basic and acidic residues" evidence="1">
    <location>
        <begin position="106"/>
        <end position="118"/>
    </location>
</feature>
<sequence>MSSDYTATAQAIRENQARRNSNSSMPLFNKTANPMSPDITNDRRQSWDWAEAHAPSYNTAKQAALAPGAAAMTQQPPPTAAPAPSAPTQQPQQQQRRPSWVARHLSMGDEDARRAFGL</sequence>
<dbReference type="AlphaFoldDB" id="K1W9V7"/>
<gene>
    <name evidence="2" type="ORF">A1Q2_00139</name>
</gene>
<feature type="compositionally biased region" description="Pro residues" evidence="1">
    <location>
        <begin position="75"/>
        <end position="85"/>
    </location>
</feature>
<name>K1W9V7_TRIAC</name>